<reference evidence="1 2" key="1">
    <citation type="journal article" date="2021" name="ISME J.">
        <title>Genomic evolution of the class Acidithiobacillia: deep-branching Proteobacteria living in extreme acidic conditions.</title>
        <authorList>
            <person name="Moya-Beltran A."/>
            <person name="Beard S."/>
            <person name="Rojas-Villalobos C."/>
            <person name="Issotta F."/>
            <person name="Gallardo Y."/>
            <person name="Ulloa R."/>
            <person name="Giaveno A."/>
            <person name="Degli Esposti M."/>
            <person name="Johnson D.B."/>
            <person name="Quatrini R."/>
        </authorList>
    </citation>
    <scope>NUCLEOTIDE SEQUENCE [LARGE SCALE GENOMIC DNA]</scope>
    <source>
        <strain evidence="1 2">CF3</strain>
    </source>
</reference>
<gene>
    <name evidence="1" type="ORF">HF292_007555</name>
</gene>
<evidence type="ECO:0000313" key="2">
    <source>
        <dbReference type="Proteomes" id="UP001196097"/>
    </source>
</evidence>
<name>A0ACD5ICY7_9PROT</name>
<keyword evidence="2" id="KW-1185">Reference proteome</keyword>
<protein>
    <submittedName>
        <fullName evidence="1">Efflux RND transporter permease subunit</fullName>
    </submittedName>
</protein>
<accession>A0ACD5ICY7</accession>
<organism evidence="1 2">
    <name type="scientific">Acidithiobacillus ferruginosus</name>
    <dbReference type="NCBI Taxonomy" id="3063951"/>
    <lineage>
        <taxon>Bacteria</taxon>
        <taxon>Pseudomonadati</taxon>
        <taxon>Pseudomonadota</taxon>
        <taxon>Acidithiobacillia</taxon>
        <taxon>Acidithiobacillales</taxon>
        <taxon>Acidithiobacillaceae</taxon>
        <taxon>Acidithiobacillus</taxon>
    </lineage>
</organism>
<sequence>MKFTDIFIHRPVLATALSLVILLLGLRAYTEMTVREYPAITNTVVTVTTAYPGANPNTIQGFITTRLERVIASAPGIDYMTSNSSEGMSTITVYMKLNYSPDAAVANIQSKVQQVTNELPAGSQLPVINVTVGNTTDLMYVAFYSDQLNQQQITDYLLRVVQPKLAAVSGVGQAQILPPGSGNGNTYSMRVWLNPRKMAALGISAAQISQVLAANDFISAVGSTRGTETGDTIVATTNLHDAAQFRDLVVKSVGNTIIRLKDVAQVELGAQNYDSSAYFNGKPAAFVGIQEAPSANSLNVAAGVKAALAELGTALPPGMHMAIPYDATDYIKASINDVLITIGITLAVVVLVIFLFLGSFRSVLIPAVAIPLSIIGAGFIMWSMGFTINLLTLLAIVLAIGLVVDDAIIVVENVHRHIDEGKSPLQAALMTGRELGAAIVVMSTTLIAVFAPIGFMSGLTGSLFSEFAFTLVATVLVSMIVALTLSPMLSSKILRASSAHGFAHFIDTRYEELRRLYDRLLRGSLNFVPVTLLFAAVIFVSIYFLFTTSRQELAPQEDQGIIFNMGTGAPNITPELLGKYGMKIVHDLDRYPETKAVFMVTGISVGSGGGTNSLIAGMRLKNWDKRSVTAMQLAPQVQQQMNGITGLQVASFQPPSLPGSAGGLPVQFVLQSSGGYDKLDQVANDVIDRAQKSGLFVYVTKDLRIDNPEIVLHIHRNMAANLGLTMADIAQDLQPLLGGNYVNRFDLKGRSYEVIPQVPDHFRANPGLLKTYYVATATGQMVPLSTLVSVETEVQPQFLPQFQQLNSATIQAVPAPGVTLGQALAYLKTQAQNVMPKGFSLDYASQSRQYMQEKSGLLVTFALAILLIYLLLAAQFESFRDPLIVLITVPMSISGALIFISLGLATINIYTEVGLITLIGLIAKQGILIVQFANQIQRHEGLDKRAAVEKASSIRLRPILMTTGAMVLGVLPLLLASGAGAVSRFDMGLVIFTGLAIGSFFSLFVVPAMYMILAKDLREPQNSREA</sequence>
<dbReference type="EMBL" id="CP130946">
    <property type="protein sequence ID" value="XRP71677.1"/>
    <property type="molecule type" value="Genomic_DNA"/>
</dbReference>
<dbReference type="Proteomes" id="UP001196097">
    <property type="component" value="Chromosome"/>
</dbReference>
<proteinExistence type="predicted"/>
<evidence type="ECO:0000313" key="1">
    <source>
        <dbReference type="EMBL" id="XRP71677.1"/>
    </source>
</evidence>